<name>M1QI16_METMZ</name>
<accession>M1QI16</accession>
<dbReference type="KEGG" id="mmaz:MmTuc01_1217"/>
<evidence type="ECO:0000313" key="2">
    <source>
        <dbReference type="Proteomes" id="UP000011718"/>
    </source>
</evidence>
<dbReference type="Proteomes" id="UP000011718">
    <property type="component" value="Chromosome"/>
</dbReference>
<gene>
    <name evidence="1" type="ORF">MmTuc01_1217</name>
</gene>
<organism evidence="1 2">
    <name type="scientific">Methanosarcina mazei Tuc01</name>
    <dbReference type="NCBI Taxonomy" id="1236903"/>
    <lineage>
        <taxon>Archaea</taxon>
        <taxon>Methanobacteriati</taxon>
        <taxon>Methanobacteriota</taxon>
        <taxon>Stenosarchaea group</taxon>
        <taxon>Methanomicrobia</taxon>
        <taxon>Methanosarcinales</taxon>
        <taxon>Methanosarcinaceae</taxon>
        <taxon>Methanosarcina</taxon>
    </lineage>
</organism>
<evidence type="ECO:0000313" key="1">
    <source>
        <dbReference type="EMBL" id="AGF96604.1"/>
    </source>
</evidence>
<dbReference type="AlphaFoldDB" id="M1QI16"/>
<dbReference type="BioCyc" id="MMAZ1236903:G139K-1162-MONOMER"/>
<dbReference type="EMBL" id="CP004144">
    <property type="protein sequence ID" value="AGF96604.1"/>
    <property type="molecule type" value="Genomic_DNA"/>
</dbReference>
<proteinExistence type="predicted"/>
<protein>
    <submittedName>
        <fullName evidence="1">Uncharacterized protein</fullName>
    </submittedName>
</protein>
<reference evidence="1 2" key="1">
    <citation type="journal article" date="2013" name="Genome Announc.">
        <title>Complete Genome of a Methanosarcina mazei Strain Isolated from Sediment Samples from an Amazonian Flooded Area.</title>
        <authorList>
            <person name="Assis das Gracas D."/>
            <person name="Thiago Juca Ramos R."/>
            <person name="Vieira Araujo A.C."/>
            <person name="Zahlouth R."/>
            <person name="Ribeiro Carneiro A."/>
            <person name="Souza Lopes T."/>
            <person name="Azevedo Barauna R."/>
            <person name="Azevedo V."/>
            <person name="Cruz Schneider M.P."/>
            <person name="Pellizari V.H."/>
            <person name="Silva A."/>
        </authorList>
    </citation>
    <scope>NUCLEOTIDE SEQUENCE [LARGE SCALE GENOMIC DNA]</scope>
    <source>
        <strain evidence="1 2">Tuc01</strain>
    </source>
</reference>
<sequence length="50" mass="5075">MGTSFTLNPALPASAPIYHVSFAAEDRGNTIISAPSAAANPVLKAIPLPI</sequence>
<dbReference type="HOGENOM" id="CLU_3113089_0_0_2"/>